<comment type="caution">
    <text evidence="3">The sequence shown here is derived from an EMBL/GenBank/DDBJ whole genome shotgun (WGS) entry which is preliminary data.</text>
</comment>
<sequence>MSQLPRISREVRLATVPAGLPRAEDFTVVEVPLPVPGDGEVLVRNRFFLVFAALRTLLGGGVKGTPFPPILPGDTLFGAAIGEVVTAPDGSGLRPGDLVSHRLGWREYAVLAAADCTPLGDALPDPVAHLAQGRTAYGALTRGAKVGPGDTVFVSGGAGSVGSLAGRIAKLLGAERVIGSTGSPEKAKRMVAELGYDAAIVRGAGPLTEQLAVAAPDGIDVLFDNVAGEDLRAAVAAARTGARFVLVGALSGQLAKDGSGNAAPVELDAYQLILKQITMRGYSAMGDPEVQPEWIDRFGGWLRSGAIDFPYVRVEGIAQAPQALHEMMTGRHLGTVVVAL</sequence>
<accession>A0ABP8UGT7</accession>
<dbReference type="SUPFAM" id="SSF50129">
    <property type="entry name" value="GroES-like"/>
    <property type="match status" value="1"/>
</dbReference>
<dbReference type="InterPro" id="IPR045010">
    <property type="entry name" value="MDR_fam"/>
</dbReference>
<dbReference type="InterPro" id="IPR036291">
    <property type="entry name" value="NAD(P)-bd_dom_sf"/>
</dbReference>
<dbReference type="SUPFAM" id="SSF51735">
    <property type="entry name" value="NAD(P)-binding Rossmann-fold domains"/>
    <property type="match status" value="1"/>
</dbReference>
<dbReference type="RefSeq" id="WP_345434865.1">
    <property type="nucleotide sequence ID" value="NZ_BAABHK010000010.1"/>
</dbReference>
<feature type="domain" description="Enoyl reductase (ER)" evidence="2">
    <location>
        <begin position="19"/>
        <end position="338"/>
    </location>
</feature>
<dbReference type="InterPro" id="IPR041694">
    <property type="entry name" value="ADH_N_2"/>
</dbReference>
<evidence type="ECO:0000313" key="4">
    <source>
        <dbReference type="Proteomes" id="UP001501442"/>
    </source>
</evidence>
<dbReference type="CDD" id="cd05288">
    <property type="entry name" value="PGDH"/>
    <property type="match status" value="1"/>
</dbReference>
<reference evidence="4" key="1">
    <citation type="journal article" date="2019" name="Int. J. Syst. Evol. Microbiol.">
        <title>The Global Catalogue of Microorganisms (GCM) 10K type strain sequencing project: providing services to taxonomists for standard genome sequencing and annotation.</title>
        <authorList>
            <consortium name="The Broad Institute Genomics Platform"/>
            <consortium name="The Broad Institute Genome Sequencing Center for Infectious Disease"/>
            <person name="Wu L."/>
            <person name="Ma J."/>
        </authorList>
    </citation>
    <scope>NUCLEOTIDE SEQUENCE [LARGE SCALE GENOMIC DNA]</scope>
    <source>
        <strain evidence="4">JCM 17939</strain>
    </source>
</reference>
<dbReference type="PANTHER" id="PTHR43205:SF7">
    <property type="entry name" value="PROSTAGLANDIN REDUCTASE 1"/>
    <property type="match status" value="1"/>
</dbReference>
<dbReference type="Pfam" id="PF16884">
    <property type="entry name" value="ADH_N_2"/>
    <property type="match status" value="1"/>
</dbReference>
<gene>
    <name evidence="3" type="ORF">GCM10023196_062970</name>
</gene>
<dbReference type="InterPro" id="IPR011032">
    <property type="entry name" value="GroES-like_sf"/>
</dbReference>
<dbReference type="Pfam" id="PF00107">
    <property type="entry name" value="ADH_zinc_N"/>
    <property type="match status" value="1"/>
</dbReference>
<proteinExistence type="predicted"/>
<evidence type="ECO:0000259" key="2">
    <source>
        <dbReference type="SMART" id="SM00829"/>
    </source>
</evidence>
<dbReference type="EMBL" id="BAABHK010000010">
    <property type="protein sequence ID" value="GAA4631874.1"/>
    <property type="molecule type" value="Genomic_DNA"/>
</dbReference>
<evidence type="ECO:0000256" key="1">
    <source>
        <dbReference type="ARBA" id="ARBA00023002"/>
    </source>
</evidence>
<organism evidence="3 4">
    <name type="scientific">Actinoallomurus vinaceus</name>
    <dbReference type="NCBI Taxonomy" id="1080074"/>
    <lineage>
        <taxon>Bacteria</taxon>
        <taxon>Bacillati</taxon>
        <taxon>Actinomycetota</taxon>
        <taxon>Actinomycetes</taxon>
        <taxon>Streptosporangiales</taxon>
        <taxon>Thermomonosporaceae</taxon>
        <taxon>Actinoallomurus</taxon>
    </lineage>
</organism>
<keyword evidence="1" id="KW-0560">Oxidoreductase</keyword>
<dbReference type="Gene3D" id="3.90.180.10">
    <property type="entry name" value="Medium-chain alcohol dehydrogenases, catalytic domain"/>
    <property type="match status" value="1"/>
</dbReference>
<dbReference type="Gene3D" id="3.40.50.720">
    <property type="entry name" value="NAD(P)-binding Rossmann-like Domain"/>
    <property type="match status" value="1"/>
</dbReference>
<keyword evidence="4" id="KW-1185">Reference proteome</keyword>
<dbReference type="InterPro" id="IPR020843">
    <property type="entry name" value="ER"/>
</dbReference>
<dbReference type="PANTHER" id="PTHR43205">
    <property type="entry name" value="PROSTAGLANDIN REDUCTASE"/>
    <property type="match status" value="1"/>
</dbReference>
<dbReference type="SMART" id="SM00829">
    <property type="entry name" value="PKS_ER"/>
    <property type="match status" value="1"/>
</dbReference>
<dbReference type="InterPro" id="IPR013149">
    <property type="entry name" value="ADH-like_C"/>
</dbReference>
<dbReference type="Proteomes" id="UP001501442">
    <property type="component" value="Unassembled WGS sequence"/>
</dbReference>
<protein>
    <submittedName>
        <fullName evidence="3">NADP-dependent oxidoreductase</fullName>
    </submittedName>
</protein>
<name>A0ABP8UGT7_9ACTN</name>
<evidence type="ECO:0000313" key="3">
    <source>
        <dbReference type="EMBL" id="GAA4631874.1"/>
    </source>
</evidence>